<feature type="region of interest" description="Disordered" evidence="2">
    <location>
        <begin position="474"/>
        <end position="499"/>
    </location>
</feature>
<evidence type="ECO:0000313" key="5">
    <source>
        <dbReference type="EMBL" id="GGL56125.1"/>
    </source>
</evidence>
<evidence type="ECO:0000256" key="2">
    <source>
        <dbReference type="SAM" id="MobiDB-lite"/>
    </source>
</evidence>
<feature type="compositionally biased region" description="Low complexity" evidence="2">
    <location>
        <begin position="618"/>
        <end position="639"/>
    </location>
</feature>
<feature type="compositionally biased region" description="Polar residues" evidence="2">
    <location>
        <begin position="482"/>
        <end position="492"/>
    </location>
</feature>
<reference evidence="5" key="1">
    <citation type="journal article" date="2014" name="Int. J. Syst. Evol. Microbiol.">
        <title>Complete genome sequence of Corynebacterium casei LMG S-19264T (=DSM 44701T), isolated from a smear-ripened cheese.</title>
        <authorList>
            <consortium name="US DOE Joint Genome Institute (JGI-PGF)"/>
            <person name="Walter F."/>
            <person name="Albersmeier A."/>
            <person name="Kalinowski J."/>
            <person name="Ruckert C."/>
        </authorList>
    </citation>
    <scope>NUCLEOTIDE SEQUENCE</scope>
    <source>
        <strain evidence="5">JCM 19596</strain>
    </source>
</reference>
<dbReference type="EMBL" id="BMPG01000001">
    <property type="protein sequence ID" value="GGL56125.1"/>
    <property type="molecule type" value="Genomic_DNA"/>
</dbReference>
<organism evidence="5 6">
    <name type="scientific">Halocalculus aciditolerans</name>
    <dbReference type="NCBI Taxonomy" id="1383812"/>
    <lineage>
        <taxon>Archaea</taxon>
        <taxon>Methanobacteriati</taxon>
        <taxon>Methanobacteriota</taxon>
        <taxon>Stenosarchaea group</taxon>
        <taxon>Halobacteria</taxon>
        <taxon>Halobacteriales</taxon>
        <taxon>Halobacteriaceae</taxon>
        <taxon>Halocalculus</taxon>
    </lineage>
</organism>
<feature type="compositionally biased region" description="Low complexity" evidence="2">
    <location>
        <begin position="768"/>
        <end position="842"/>
    </location>
</feature>
<comment type="caution">
    <text evidence="5">The sequence shown here is derived from an EMBL/GenBank/DDBJ whole genome shotgun (WGS) entry which is preliminary data.</text>
</comment>
<keyword evidence="3" id="KW-0472">Membrane</keyword>
<sequence>MTRVRAVVLSTFLVLAAVGGTVAFAGTAAAVSNAGVALNDSTAGVVTNHAVTATVDSDEDGSSLGSVYVDYSSGTSATDVSNVDQSDVTEAYIVRDDDDTRESVMDDLTGVKKSNDGHTLKVTFGGSYSLDKNDVVHVTYDDVQNPKSAGDYQTDVTLNQDSSTAKETVKFEVTERDLKLNVTASPPDDDRAATHRVAATPGSPVSGEVLDSFTLDYGSEYSGDLSAVDAAAVNAAFVDADGDYEKDDGETSLSVSKVTNDNGALTFTFDGSHELSQDTPVVLAYDAENPASAGSVAVTGYFNGETTTTASDTLHIEDLPLAHVHPYAHYSGANTTHDVHVHDLGANNVGDSLNGIKINYGAGSHPADVAGVDQSDIQYVEIYRSGEIVNATGDLSSADASDDGKTLTLGFTGNYNLKEGDEIHVSFDDVKNPTVSGTTASEVGVTVNPQSSGKTAYDTVNYREAQLRATVHSASGDAARNATHTTEFSPGQTQGGDDLSSVTVSYDELDAEWYTSPTFDGNLSQVDAEDVEAVTENGQELSVTSVTHPIEAKVTFEFDGSYALETNTEVTLQYHDVQSPTTAGAYDANVNVNSESAAETSTWIRVYANTSTANASLSTADDTPGSTTTHTVTATAAPGDDSDRLDGIEIQYEGDVTLDSLTVESVGIDTNGDGTAETSVAASDYSVSTSDGGIDIAVSGHTVDADDRVVVEYSGVTNPSSESETTVQVGINNAIDAGYASAVLDVNAEDTSGGNSGSSDDGDDDSSSNDGNSNPNNSGSSGSDDGSNSGSGSDSSSNNTTTATTTSTVTTTASSDDGSNADSTTTTMTTSSETTTSTQSPGFGVAVALVALLGAALVALRRRD</sequence>
<keyword evidence="1" id="KW-0732">Signal</keyword>
<evidence type="ECO:0000259" key="4">
    <source>
        <dbReference type="Pfam" id="PF18204"/>
    </source>
</evidence>
<evidence type="ECO:0000256" key="1">
    <source>
        <dbReference type="ARBA" id="ARBA00022729"/>
    </source>
</evidence>
<feature type="compositionally biased region" description="Low complexity" evidence="2">
    <location>
        <begin position="750"/>
        <end position="759"/>
    </location>
</feature>
<feature type="region of interest" description="Disordered" evidence="2">
    <location>
        <begin position="615"/>
        <end position="645"/>
    </location>
</feature>
<proteinExistence type="predicted"/>
<gene>
    <name evidence="5" type="ORF">GCM10009039_12880</name>
</gene>
<dbReference type="RefSeq" id="WP_188977018.1">
    <property type="nucleotide sequence ID" value="NZ_BMPG01000001.1"/>
</dbReference>
<reference evidence="5" key="2">
    <citation type="submission" date="2020-09" db="EMBL/GenBank/DDBJ databases">
        <authorList>
            <person name="Sun Q."/>
            <person name="Ohkuma M."/>
        </authorList>
    </citation>
    <scope>NUCLEOTIDE SEQUENCE</scope>
    <source>
        <strain evidence="5">JCM 19596</strain>
    </source>
</reference>
<evidence type="ECO:0000256" key="3">
    <source>
        <dbReference type="SAM" id="Phobius"/>
    </source>
</evidence>
<dbReference type="GO" id="GO:0005886">
    <property type="term" value="C:plasma membrane"/>
    <property type="evidence" value="ECO:0007669"/>
    <property type="project" value="UniProtKB-SubCell"/>
</dbReference>
<dbReference type="GO" id="GO:0030115">
    <property type="term" value="C:S-layer"/>
    <property type="evidence" value="ECO:0007669"/>
    <property type="project" value="UniProtKB-SubCell"/>
</dbReference>
<dbReference type="OrthoDB" id="253477at2157"/>
<feature type="transmembrane region" description="Helical" evidence="3">
    <location>
        <begin position="842"/>
        <end position="860"/>
    </location>
</feature>
<dbReference type="Proteomes" id="UP000607197">
    <property type="component" value="Unassembled WGS sequence"/>
</dbReference>
<protein>
    <recommendedName>
        <fullName evidence="4">PGF-CTERM archaeal protein-sorting signal domain-containing protein</fullName>
    </recommendedName>
</protein>
<keyword evidence="3" id="KW-0812">Transmembrane</keyword>
<dbReference type="AlphaFoldDB" id="A0A830F2H4"/>
<feature type="region of interest" description="Disordered" evidence="2">
    <location>
        <begin position="748"/>
        <end position="842"/>
    </location>
</feature>
<keyword evidence="3" id="KW-1133">Transmembrane helix</keyword>
<dbReference type="InterPro" id="IPR026371">
    <property type="entry name" value="PGF_CTERM"/>
</dbReference>
<accession>A0A830F2H4</accession>
<feature type="domain" description="PGF-CTERM archaeal protein-sorting signal" evidence="4">
    <location>
        <begin position="841"/>
        <end position="862"/>
    </location>
</feature>
<dbReference type="NCBIfam" id="TIGR04126">
    <property type="entry name" value="PGF_CTERM"/>
    <property type="match status" value="1"/>
</dbReference>
<dbReference type="Pfam" id="PF18204">
    <property type="entry name" value="PGF-CTERM"/>
    <property type="match status" value="1"/>
</dbReference>
<keyword evidence="6" id="KW-1185">Reference proteome</keyword>
<evidence type="ECO:0000313" key="6">
    <source>
        <dbReference type="Proteomes" id="UP000607197"/>
    </source>
</evidence>
<name>A0A830F2H4_9EURY</name>